<feature type="signal peptide" evidence="2">
    <location>
        <begin position="1"/>
        <end position="19"/>
    </location>
</feature>
<dbReference type="RefSeq" id="WP_189443412.1">
    <property type="nucleotide sequence ID" value="NZ_BMZI01000002.1"/>
</dbReference>
<feature type="region of interest" description="Disordered" evidence="1">
    <location>
        <begin position="202"/>
        <end position="223"/>
    </location>
</feature>
<proteinExistence type="predicted"/>
<dbReference type="EMBL" id="BMZI01000002">
    <property type="protein sequence ID" value="GHB12835.1"/>
    <property type="molecule type" value="Genomic_DNA"/>
</dbReference>
<keyword evidence="4" id="KW-1185">Reference proteome</keyword>
<evidence type="ECO:0000313" key="4">
    <source>
        <dbReference type="Proteomes" id="UP000646745"/>
    </source>
</evidence>
<keyword evidence="2" id="KW-0732">Signal</keyword>
<feature type="chain" id="PRO_5045550604" evidence="2">
    <location>
        <begin position="20"/>
        <end position="223"/>
    </location>
</feature>
<evidence type="ECO:0000313" key="3">
    <source>
        <dbReference type="EMBL" id="GHB12835.1"/>
    </source>
</evidence>
<evidence type="ECO:0000256" key="1">
    <source>
        <dbReference type="SAM" id="MobiDB-lite"/>
    </source>
</evidence>
<name>A0ABQ3DY90_9GAMM</name>
<accession>A0ABQ3DY90</accession>
<reference evidence="4" key="1">
    <citation type="journal article" date="2019" name="Int. J. Syst. Evol. Microbiol.">
        <title>The Global Catalogue of Microorganisms (GCM) 10K type strain sequencing project: providing services to taxonomists for standard genome sequencing and annotation.</title>
        <authorList>
            <consortium name="The Broad Institute Genomics Platform"/>
            <consortium name="The Broad Institute Genome Sequencing Center for Infectious Disease"/>
            <person name="Wu L."/>
            <person name="Ma J."/>
        </authorList>
    </citation>
    <scope>NUCLEOTIDE SEQUENCE [LARGE SCALE GENOMIC DNA]</scope>
    <source>
        <strain evidence="4">KCTC 32998</strain>
    </source>
</reference>
<gene>
    <name evidence="3" type="ORF">GCM10009038_08560</name>
</gene>
<organism evidence="3 4">
    <name type="scientific">Salinicola rhizosphaerae</name>
    <dbReference type="NCBI Taxonomy" id="1443141"/>
    <lineage>
        <taxon>Bacteria</taxon>
        <taxon>Pseudomonadati</taxon>
        <taxon>Pseudomonadota</taxon>
        <taxon>Gammaproteobacteria</taxon>
        <taxon>Oceanospirillales</taxon>
        <taxon>Halomonadaceae</taxon>
        <taxon>Salinicola</taxon>
    </lineage>
</organism>
<sequence>MRKTTIAIIASILSTSAFADFSLTAQEARNTPLSILPYGSGVAVSTSHGKTIVIEKQGINAQGQQIVKETVFNLSMSKILKSQAVAYGIECEQLDCTVRTDTASQAVTVYTTGKVDSLAKGWATGLVAFKPKDSDHFDLPFYQANFVFGNQIALGQTDYVLSPEVSKIISRSSVETTKETEKEDNWSNLKRGLTNSAKEQAFYSSGDSKSVEVDKWGALSSAR</sequence>
<comment type="caution">
    <text evidence="3">The sequence shown here is derived from an EMBL/GenBank/DDBJ whole genome shotgun (WGS) entry which is preliminary data.</text>
</comment>
<dbReference type="Proteomes" id="UP000646745">
    <property type="component" value="Unassembled WGS sequence"/>
</dbReference>
<protein>
    <submittedName>
        <fullName evidence="3">Uncharacterized protein</fullName>
    </submittedName>
</protein>
<evidence type="ECO:0000256" key="2">
    <source>
        <dbReference type="SAM" id="SignalP"/>
    </source>
</evidence>